<sequence length="220" mass="23226">MNGIGAIATLAGRLAGCAVGCGRPGRPERSLARDEAVSRLGAVAGARGWGLDVLRDVAGPDADLLFPGGSAELVEAWCDLGDRIMIDAARGLDEPRLGRRVRAVILLRLGVIAPDRDAVRRALAVLLAPGHAGLLARVMGRTVDAIWEAAGDHATGMTRQTKRMSLGTIYGQVLLFWLARGDDSEAVADFLDRRLAGVVRLGRAKQALLARLRPGRTQAA</sequence>
<evidence type="ECO:0000313" key="2">
    <source>
        <dbReference type="EMBL" id="MBB2168184.1"/>
    </source>
</evidence>
<accession>A0A7W4ISH7</accession>
<gene>
    <name evidence="2" type="ORF">HLH36_07425</name>
</gene>
<dbReference type="AlphaFoldDB" id="A0A7W4ISH7"/>
<comment type="caution">
    <text evidence="2">The sequence shown here is derived from an EMBL/GenBank/DDBJ whole genome shotgun (WGS) entry which is preliminary data.</text>
</comment>
<protein>
    <submittedName>
        <fullName evidence="2">RpsU-divergently transcribed protein</fullName>
    </submittedName>
</protein>
<dbReference type="RefSeq" id="WP_182985786.1">
    <property type="nucleotide sequence ID" value="NZ_JABEQD010000004.1"/>
</dbReference>
<feature type="domain" description="COQ9 C-terminal" evidence="1">
    <location>
        <begin position="136"/>
        <end position="201"/>
    </location>
</feature>
<dbReference type="EMBL" id="JABEQD010000004">
    <property type="protein sequence ID" value="MBB2168184.1"/>
    <property type="molecule type" value="Genomic_DNA"/>
</dbReference>
<dbReference type="Proteomes" id="UP000559860">
    <property type="component" value="Unassembled WGS sequence"/>
</dbReference>
<dbReference type="Pfam" id="PF08511">
    <property type="entry name" value="COQ9"/>
    <property type="match status" value="1"/>
</dbReference>
<evidence type="ECO:0000259" key="1">
    <source>
        <dbReference type="Pfam" id="PF08511"/>
    </source>
</evidence>
<organism evidence="2 3">
    <name type="scientific">Gluconacetobacter aggeris</name>
    <dbReference type="NCBI Taxonomy" id="1286186"/>
    <lineage>
        <taxon>Bacteria</taxon>
        <taxon>Pseudomonadati</taxon>
        <taxon>Pseudomonadota</taxon>
        <taxon>Alphaproteobacteria</taxon>
        <taxon>Acetobacterales</taxon>
        <taxon>Acetobacteraceae</taxon>
        <taxon>Gluconacetobacter</taxon>
    </lineage>
</organism>
<reference evidence="2 3" key="1">
    <citation type="submission" date="2020-04" db="EMBL/GenBank/DDBJ databases">
        <title>Description of novel Gluconacetobacter.</title>
        <authorList>
            <person name="Sombolestani A."/>
        </authorList>
    </citation>
    <scope>NUCLEOTIDE SEQUENCE [LARGE SCALE GENOMIC DNA]</scope>
    <source>
        <strain evidence="2 3">LMG 27801</strain>
    </source>
</reference>
<dbReference type="Gene3D" id="1.10.357.10">
    <property type="entry name" value="Tetracycline Repressor, domain 2"/>
    <property type="match status" value="1"/>
</dbReference>
<evidence type="ECO:0000313" key="3">
    <source>
        <dbReference type="Proteomes" id="UP000559860"/>
    </source>
</evidence>
<name>A0A7W4ISH7_9PROT</name>
<keyword evidence="3" id="KW-1185">Reference proteome</keyword>
<dbReference type="InterPro" id="IPR013718">
    <property type="entry name" value="COQ9_C"/>
</dbReference>
<proteinExistence type="predicted"/>